<evidence type="ECO:0000313" key="2">
    <source>
        <dbReference type="EMBL" id="AWM36582.1"/>
    </source>
</evidence>
<name>A0A2Z3GWX7_9BACT</name>
<reference evidence="2 3" key="1">
    <citation type="submission" date="2018-01" db="EMBL/GenBank/DDBJ databases">
        <title>G. obscuriglobus.</title>
        <authorList>
            <person name="Franke J."/>
            <person name="Blomberg W."/>
            <person name="Selmecki A."/>
        </authorList>
    </citation>
    <scope>NUCLEOTIDE SEQUENCE [LARGE SCALE GENOMIC DNA]</scope>
    <source>
        <strain evidence="2 3">DSM 5831</strain>
    </source>
</reference>
<sequence length="94" mass="10768">MKKAKTAEPTITHDQAPDRTAWPECGHPVTADYANRRTVHTLAGITRLNRTIRRCHHVECGFHKRPYRPEAEGPFSLPRHEFGLDVVALIGRFR</sequence>
<dbReference type="OrthoDB" id="490310at2"/>
<feature type="region of interest" description="Disordered" evidence="1">
    <location>
        <begin position="1"/>
        <end position="25"/>
    </location>
</feature>
<keyword evidence="3" id="KW-1185">Reference proteome</keyword>
<evidence type="ECO:0000256" key="1">
    <source>
        <dbReference type="SAM" id="MobiDB-lite"/>
    </source>
</evidence>
<evidence type="ECO:0000313" key="3">
    <source>
        <dbReference type="Proteomes" id="UP000245802"/>
    </source>
</evidence>
<proteinExistence type="predicted"/>
<dbReference type="KEGG" id="gog:C1280_05770"/>
<dbReference type="AlphaFoldDB" id="A0A2Z3GWX7"/>
<protein>
    <submittedName>
        <fullName evidence="2">Uncharacterized protein</fullName>
    </submittedName>
</protein>
<dbReference type="EMBL" id="CP025958">
    <property type="protein sequence ID" value="AWM36582.1"/>
    <property type="molecule type" value="Genomic_DNA"/>
</dbReference>
<organism evidence="2 3">
    <name type="scientific">Gemmata obscuriglobus</name>
    <dbReference type="NCBI Taxonomy" id="114"/>
    <lineage>
        <taxon>Bacteria</taxon>
        <taxon>Pseudomonadati</taxon>
        <taxon>Planctomycetota</taxon>
        <taxon>Planctomycetia</taxon>
        <taxon>Gemmatales</taxon>
        <taxon>Gemmataceae</taxon>
        <taxon>Gemmata</taxon>
    </lineage>
</organism>
<dbReference type="Proteomes" id="UP000245802">
    <property type="component" value="Chromosome"/>
</dbReference>
<gene>
    <name evidence="2" type="ORF">C1280_05770</name>
</gene>
<accession>A0A2Z3GWX7</accession>